<sequence length="314" mass="37188">MSASGNSINYDLRTAKSVERRMISSVVKELFSKVNHNKRRYIGMGSTYFTDFKLFHKELHIKNMISIEIEQRLQKRVEFNKPFSCINVEIGKSTDVLPQLNWNKNVDLIWMDYDEKLNYDYFTDIEIIFTNMAKGGVYLMTCNKQLHRYQTVADFEEEFGGLVPLGTHVTDFNGENDFKLIRKMLLNKINEVVQSRNYSLEENEQLIFRQLFYFTYRDGAPMISYGGYLDLKNNAFNLKDYTLDRFDFISTEEIRYVISPPVITNREINLLNSCLPNSEKKYNSFGKIQFIPESDRESFRKLYKFLPTYMDVMY</sequence>
<dbReference type="Proteomes" id="UP000247681">
    <property type="component" value="Unassembled WGS sequence"/>
</dbReference>
<dbReference type="OrthoDB" id="9181262at2"/>
<evidence type="ECO:0000313" key="1">
    <source>
        <dbReference type="EMBL" id="PXY44726.1"/>
    </source>
</evidence>
<keyword evidence="2" id="KW-1185">Reference proteome</keyword>
<accession>A0A2V4C0B2</accession>
<proteinExistence type="predicted"/>
<dbReference type="RefSeq" id="WP_110347444.1">
    <property type="nucleotide sequence ID" value="NZ_QJHL01000003.1"/>
</dbReference>
<comment type="caution">
    <text evidence="1">The sequence shown here is derived from an EMBL/GenBank/DDBJ whole genome shotgun (WGS) entry which is preliminary data.</text>
</comment>
<gene>
    <name evidence="1" type="ORF">DMB68_14830</name>
</gene>
<dbReference type="AlphaFoldDB" id="A0A2V4C0B2"/>
<dbReference type="EMBL" id="QJHL01000003">
    <property type="protein sequence ID" value="PXY44726.1"/>
    <property type="molecule type" value="Genomic_DNA"/>
</dbReference>
<reference evidence="1 2" key="1">
    <citation type="submission" date="2018-05" db="EMBL/GenBank/DDBJ databases">
        <title>Flavobacterium sp. strain IMCC34758, incomplete genome.</title>
        <authorList>
            <person name="Joung Y."/>
        </authorList>
    </citation>
    <scope>NUCLEOTIDE SEQUENCE [LARGE SCALE GENOMIC DNA]</scope>
    <source>
        <strain evidence="1 2">IMCC34758</strain>
    </source>
</reference>
<dbReference type="Pfam" id="PF20553">
    <property type="entry name" value="Methyltransf_35"/>
    <property type="match status" value="1"/>
</dbReference>
<evidence type="ECO:0008006" key="3">
    <source>
        <dbReference type="Google" id="ProtNLM"/>
    </source>
</evidence>
<protein>
    <recommendedName>
        <fullName evidence="3">Methyltransferase</fullName>
    </recommendedName>
</protein>
<evidence type="ECO:0000313" key="2">
    <source>
        <dbReference type="Proteomes" id="UP000247681"/>
    </source>
</evidence>
<dbReference type="InterPro" id="IPR046788">
    <property type="entry name" value="Methyltransf_35"/>
</dbReference>
<name>A0A2V4C0B2_9FLAO</name>
<organism evidence="1 2">
    <name type="scientific">Flavobacterium hydrophilum</name>
    <dbReference type="NCBI Taxonomy" id="2211445"/>
    <lineage>
        <taxon>Bacteria</taxon>
        <taxon>Pseudomonadati</taxon>
        <taxon>Bacteroidota</taxon>
        <taxon>Flavobacteriia</taxon>
        <taxon>Flavobacteriales</taxon>
        <taxon>Flavobacteriaceae</taxon>
        <taxon>Flavobacterium</taxon>
    </lineage>
</organism>